<proteinExistence type="predicted"/>
<gene>
    <name evidence="2" type="ORF">FOB72_18035</name>
</gene>
<dbReference type="AlphaFoldDB" id="A0A5P2H7L8"/>
<keyword evidence="2" id="KW-0614">Plasmid</keyword>
<evidence type="ECO:0000313" key="2">
    <source>
        <dbReference type="EMBL" id="QET04052.1"/>
    </source>
</evidence>
<feature type="compositionally biased region" description="Polar residues" evidence="1">
    <location>
        <begin position="74"/>
        <end position="84"/>
    </location>
</feature>
<protein>
    <submittedName>
        <fullName evidence="2">Uncharacterized protein</fullName>
    </submittedName>
</protein>
<dbReference type="EMBL" id="CP044066">
    <property type="protein sequence ID" value="QET04052.1"/>
    <property type="molecule type" value="Genomic_DNA"/>
</dbReference>
<organism evidence="2 3">
    <name type="scientific">Cupriavidus pauculus</name>
    <dbReference type="NCBI Taxonomy" id="82633"/>
    <lineage>
        <taxon>Bacteria</taxon>
        <taxon>Pseudomonadati</taxon>
        <taxon>Pseudomonadota</taxon>
        <taxon>Betaproteobacteria</taxon>
        <taxon>Burkholderiales</taxon>
        <taxon>Burkholderiaceae</taxon>
        <taxon>Cupriavidus</taxon>
    </lineage>
</organism>
<reference evidence="2 3" key="1">
    <citation type="submission" date="2019-09" db="EMBL/GenBank/DDBJ databases">
        <title>FDA dAtabase for Regulatory Grade micrObial Sequences (FDA-ARGOS): Supporting development and validation of Infectious Disease Dx tests.</title>
        <authorList>
            <person name="Sciortino C."/>
            <person name="Tallon L."/>
            <person name="Sadzewicz L."/>
            <person name="Vavikolanu K."/>
            <person name="Mehta A."/>
            <person name="Aluvathingal J."/>
            <person name="Nadendla S."/>
            <person name="Nandy P."/>
            <person name="Geyer C."/>
            <person name="Yan Y."/>
            <person name="Sichtig H."/>
        </authorList>
    </citation>
    <scope>NUCLEOTIDE SEQUENCE [LARGE SCALE GENOMIC DNA]</scope>
    <source>
        <strain evidence="2 3">FDAARGOS_664</strain>
        <plasmid evidence="2 3">unnamed1</plasmid>
    </source>
</reference>
<sequence>MDKLEMKVTLTSDSTPELLRYLSGISSARDRAFILKRLATVGLSMLGDGAGADAMLLPSPSAALPTGRQPEAVEQQQAMQSTPAEKTHAPATVLEPAAVPLARPASVSRPVNDEAVGQPDPEDAPLALGFDFLDLDALNAATAQFD</sequence>
<evidence type="ECO:0000256" key="1">
    <source>
        <dbReference type="SAM" id="MobiDB-lite"/>
    </source>
</evidence>
<dbReference type="OrthoDB" id="8971224at2"/>
<dbReference type="RefSeq" id="WP_150374115.1">
    <property type="nucleotide sequence ID" value="NZ_CP044066.1"/>
</dbReference>
<geneLocation type="plasmid" evidence="2">
    <name>unnamed1</name>
</geneLocation>
<evidence type="ECO:0000313" key="3">
    <source>
        <dbReference type="Proteomes" id="UP000322822"/>
    </source>
</evidence>
<name>A0A5P2H7L8_9BURK</name>
<accession>A0A5P2H7L8</accession>
<feature type="region of interest" description="Disordered" evidence="1">
    <location>
        <begin position="57"/>
        <end position="88"/>
    </location>
</feature>
<dbReference type="Proteomes" id="UP000322822">
    <property type="component" value="Plasmid unnamed1"/>
</dbReference>